<dbReference type="Proteomes" id="UP000005238">
    <property type="component" value="Unassembled WGS sequence"/>
</dbReference>
<dbReference type="eggNOG" id="ENOG502SPUU">
    <property type="taxonomic scope" value="Eukaryota"/>
</dbReference>
<dbReference type="VEuPathDB" id="FungiDB:KRP23_14121"/>
<dbReference type="VEuPathDB" id="FungiDB:KRP23_14126"/>
<organism evidence="1 2">
    <name type="scientific">Phytophthora ramorum</name>
    <name type="common">Sudden oak death agent</name>
    <dbReference type="NCBI Taxonomy" id="164328"/>
    <lineage>
        <taxon>Eukaryota</taxon>
        <taxon>Sar</taxon>
        <taxon>Stramenopiles</taxon>
        <taxon>Oomycota</taxon>
        <taxon>Peronosporomycetes</taxon>
        <taxon>Peronosporales</taxon>
        <taxon>Peronosporaceae</taxon>
        <taxon>Phytophthora</taxon>
    </lineage>
</organism>
<sequence>MVAPSLLFQGRQAGNNLPLDSFAYLLHSKDQDAFRFTSLRHQSFSFDVWFSLLPASDGQRFGGILYGLQSNKRDSRPWPHYHQPLVVVNSSGDLHCSVLDAKPVVATDLQSSRWYHLVLSYAHDLRRQDVYLDGEKVRVDTGPLHEEWSYLTHEQVGTGFLTGFDAFNMSFANTWWRNYLSDETFWRERCQGVRTTEGEASWRRQYIQSRSMLFKSLKVEDDSDELDAAFCMLEFEGGRRGCNMGRPSFFTLAYMGSASFSFDVWFGLLPASKKENYGGVLLGLQSSRRESRRWPHYHQQFVMVSARGDLYCSVLAGKSAVASDLQPNRWYHLALTYDYNLQRQEVYLDGDKIGSEVGPWHPEWSLLAYAQIGTGCVTSDTLECPRQGHIGWYGFHGVVDAFRVWRGVLSPQELAPGSEPPTTKLKASLKRGQEIAALHNIQRNVRMQSKSTENEMAPSSCVVNSPEHLPADIIEGLCSFFTGFDAFNLSQSTSRWRNYLSDESFWKTCFRASKASDKELQSWKQSLLPASTDGPFGGILYGIQSSSCESGQGAFYHKHVVSVSSTGDLYCSLLADGSVVARDLKPSVWCHVALTDDHAAQSQEVFVNGVQTQSKSGTWQYHWHFMMYGQIGTGYSTADCPGWVGFHGVIDEFRVWGGALSQDDVTLLASGGVVPANPERSSEMCG</sequence>
<dbReference type="EMBL" id="DS566079">
    <property type="status" value="NOT_ANNOTATED_CDS"/>
    <property type="molecule type" value="Genomic_DNA"/>
</dbReference>
<evidence type="ECO:0000313" key="1">
    <source>
        <dbReference type="EnsemblProtists" id="Phyra83091"/>
    </source>
</evidence>
<evidence type="ECO:0000313" key="2">
    <source>
        <dbReference type="Proteomes" id="UP000005238"/>
    </source>
</evidence>
<dbReference type="Pfam" id="PF13385">
    <property type="entry name" value="Laminin_G_3"/>
    <property type="match status" value="2"/>
</dbReference>
<dbReference type="Gene3D" id="2.60.120.200">
    <property type="match status" value="2"/>
</dbReference>
<accession>H3GZ92</accession>
<reference evidence="2" key="1">
    <citation type="journal article" date="2006" name="Science">
        <title>Phytophthora genome sequences uncover evolutionary origins and mechanisms of pathogenesis.</title>
        <authorList>
            <person name="Tyler B.M."/>
            <person name="Tripathy S."/>
            <person name="Zhang X."/>
            <person name="Dehal P."/>
            <person name="Jiang R.H."/>
            <person name="Aerts A."/>
            <person name="Arredondo F.D."/>
            <person name="Baxter L."/>
            <person name="Bensasson D."/>
            <person name="Beynon J.L."/>
            <person name="Chapman J."/>
            <person name="Damasceno C.M."/>
            <person name="Dorrance A.E."/>
            <person name="Dou D."/>
            <person name="Dickerman A.W."/>
            <person name="Dubchak I.L."/>
            <person name="Garbelotto M."/>
            <person name="Gijzen M."/>
            <person name="Gordon S.G."/>
            <person name="Govers F."/>
            <person name="Grunwald N.J."/>
            <person name="Huang W."/>
            <person name="Ivors K.L."/>
            <person name="Jones R.W."/>
            <person name="Kamoun S."/>
            <person name="Krampis K."/>
            <person name="Lamour K.H."/>
            <person name="Lee M.K."/>
            <person name="McDonald W.H."/>
            <person name="Medina M."/>
            <person name="Meijer H.J."/>
            <person name="Nordberg E.K."/>
            <person name="Maclean D.J."/>
            <person name="Ospina-Giraldo M.D."/>
            <person name="Morris P.F."/>
            <person name="Phuntumart V."/>
            <person name="Putnam N.H."/>
            <person name="Rash S."/>
            <person name="Rose J.K."/>
            <person name="Sakihama Y."/>
            <person name="Salamov A.A."/>
            <person name="Savidor A."/>
            <person name="Scheuring C.F."/>
            <person name="Smith B.M."/>
            <person name="Sobral B.W."/>
            <person name="Terry A."/>
            <person name="Torto-Alalibo T.A."/>
            <person name="Win J."/>
            <person name="Xu Z."/>
            <person name="Zhang H."/>
            <person name="Grigoriev I.V."/>
            <person name="Rokhsar D.S."/>
            <person name="Boore J.L."/>
        </authorList>
    </citation>
    <scope>NUCLEOTIDE SEQUENCE [LARGE SCALE GENOMIC DNA]</scope>
    <source>
        <strain evidence="2">Pr102</strain>
    </source>
</reference>
<dbReference type="AlphaFoldDB" id="H3GZ92"/>
<dbReference type="SUPFAM" id="SSF49899">
    <property type="entry name" value="Concanavalin A-like lectins/glucanases"/>
    <property type="match status" value="3"/>
</dbReference>
<proteinExistence type="predicted"/>
<name>H3GZ92_PHYRM</name>
<dbReference type="SUPFAM" id="SSF81383">
    <property type="entry name" value="F-box domain"/>
    <property type="match status" value="1"/>
</dbReference>
<keyword evidence="2" id="KW-1185">Reference proteome</keyword>
<evidence type="ECO:0008006" key="3">
    <source>
        <dbReference type="Google" id="ProtNLM"/>
    </source>
</evidence>
<dbReference type="InParanoid" id="H3GZ92"/>
<dbReference type="VEuPathDB" id="FungiDB:KRP22_14390"/>
<dbReference type="HOGENOM" id="CLU_401435_0_0_1"/>
<reference evidence="1" key="2">
    <citation type="submission" date="2015-06" db="UniProtKB">
        <authorList>
            <consortium name="EnsemblProtists"/>
        </authorList>
    </citation>
    <scope>IDENTIFICATION</scope>
    <source>
        <strain evidence="1">Pr102</strain>
    </source>
</reference>
<dbReference type="InterPro" id="IPR036047">
    <property type="entry name" value="F-box-like_dom_sf"/>
</dbReference>
<protein>
    <recommendedName>
        <fullName evidence="3">F-box domain-containing protein</fullName>
    </recommendedName>
</protein>
<dbReference type="InterPro" id="IPR013320">
    <property type="entry name" value="ConA-like_dom_sf"/>
</dbReference>
<dbReference type="VEuPathDB" id="FungiDB:KRP22_14391"/>
<dbReference type="EnsemblProtists" id="Phyra83091">
    <property type="protein sequence ID" value="Phyra83091"/>
    <property type="gene ID" value="Phyra83091"/>
</dbReference>